<proteinExistence type="predicted"/>
<dbReference type="AlphaFoldDB" id="A0A7C4NLD0"/>
<protein>
    <submittedName>
        <fullName evidence="2">Transcriptional regulator</fullName>
    </submittedName>
</protein>
<sequence length="113" mass="12303">MSPREKLMKILLALKDRIASPSDIISATGLPRYEVLASFHILDALGLVEPVYTRGNYKLYRLSNEGSKVIEALSSSKKIVIEIKVMEEPELSISTVNTVLPSTASGVEISAEA</sequence>
<dbReference type="Gene3D" id="1.10.10.10">
    <property type="entry name" value="Winged helix-like DNA-binding domain superfamily/Winged helix DNA-binding domain"/>
    <property type="match status" value="1"/>
</dbReference>
<reference evidence="2" key="1">
    <citation type="journal article" date="2020" name="mSystems">
        <title>Genome- and Community-Level Interaction Insights into Carbon Utilization and Element Cycling Functions of Hydrothermarchaeota in Hydrothermal Sediment.</title>
        <authorList>
            <person name="Zhou Z."/>
            <person name="Liu Y."/>
            <person name="Xu W."/>
            <person name="Pan J."/>
            <person name="Luo Z.H."/>
            <person name="Li M."/>
        </authorList>
    </citation>
    <scope>NUCLEOTIDE SEQUENCE [LARGE SCALE GENOMIC DNA]</scope>
    <source>
        <strain evidence="2">SpSt-637</strain>
        <strain evidence="1">SpSt-667</strain>
    </source>
</reference>
<dbReference type="SUPFAM" id="SSF46785">
    <property type="entry name" value="Winged helix' DNA-binding domain"/>
    <property type="match status" value="1"/>
</dbReference>
<organism evidence="2">
    <name type="scientific">Ignisphaera aggregans</name>
    <dbReference type="NCBI Taxonomy" id="334771"/>
    <lineage>
        <taxon>Archaea</taxon>
        <taxon>Thermoproteota</taxon>
        <taxon>Thermoprotei</taxon>
        <taxon>Desulfurococcales</taxon>
        <taxon>Desulfurococcaceae</taxon>
        <taxon>Ignisphaera</taxon>
    </lineage>
</organism>
<dbReference type="EMBL" id="DTBD01000056">
    <property type="protein sequence ID" value="HGQ64865.1"/>
    <property type="molecule type" value="Genomic_DNA"/>
</dbReference>
<comment type="caution">
    <text evidence="2">The sequence shown here is derived from an EMBL/GenBank/DDBJ whole genome shotgun (WGS) entry which is preliminary data.</text>
</comment>
<name>A0A7C4NLD0_9CREN</name>
<evidence type="ECO:0000313" key="2">
    <source>
        <dbReference type="EMBL" id="HGQ64865.1"/>
    </source>
</evidence>
<accession>A0A7C4NLD0</accession>
<dbReference type="InterPro" id="IPR036390">
    <property type="entry name" value="WH_DNA-bd_sf"/>
</dbReference>
<dbReference type="EMBL" id="DTCK01000002">
    <property type="protein sequence ID" value="HGQ35067.1"/>
    <property type="molecule type" value="Genomic_DNA"/>
</dbReference>
<dbReference type="InterPro" id="IPR036388">
    <property type="entry name" value="WH-like_DNA-bd_sf"/>
</dbReference>
<gene>
    <name evidence="2" type="ORF">ENU08_06445</name>
    <name evidence="1" type="ORF">ENU41_00095</name>
</gene>
<evidence type="ECO:0000313" key="1">
    <source>
        <dbReference type="EMBL" id="HGQ35067.1"/>
    </source>
</evidence>